<organism evidence="1 2">
    <name type="scientific">Salinibacillus xinjiangensis</name>
    <dbReference type="NCBI Taxonomy" id="1229268"/>
    <lineage>
        <taxon>Bacteria</taxon>
        <taxon>Bacillati</taxon>
        <taxon>Bacillota</taxon>
        <taxon>Bacilli</taxon>
        <taxon>Bacillales</taxon>
        <taxon>Bacillaceae</taxon>
        <taxon>Salinibacillus</taxon>
    </lineage>
</organism>
<gene>
    <name evidence="1" type="ORF">GH754_12790</name>
</gene>
<evidence type="ECO:0000313" key="2">
    <source>
        <dbReference type="Proteomes" id="UP000480185"/>
    </source>
</evidence>
<evidence type="ECO:0008006" key="3">
    <source>
        <dbReference type="Google" id="ProtNLM"/>
    </source>
</evidence>
<reference evidence="1 2" key="1">
    <citation type="submission" date="2019-11" db="EMBL/GenBank/DDBJ databases">
        <authorList>
            <person name="Li J."/>
        </authorList>
    </citation>
    <scope>NUCLEOTIDE SEQUENCE [LARGE SCALE GENOMIC DNA]</scope>
    <source>
        <strain evidence="1 2">J4</strain>
    </source>
</reference>
<dbReference type="AlphaFoldDB" id="A0A6G1X8F4"/>
<dbReference type="OrthoDB" id="6194521at2"/>
<dbReference type="Proteomes" id="UP000480185">
    <property type="component" value="Unassembled WGS sequence"/>
</dbReference>
<evidence type="ECO:0000313" key="1">
    <source>
        <dbReference type="EMBL" id="MRG87185.1"/>
    </source>
</evidence>
<protein>
    <recommendedName>
        <fullName evidence="3">XRE family transcriptional regulator</fullName>
    </recommendedName>
</protein>
<accession>A0A6G1X8F4</accession>
<dbReference type="EMBL" id="WJNH01000007">
    <property type="protein sequence ID" value="MRG87185.1"/>
    <property type="molecule type" value="Genomic_DNA"/>
</dbReference>
<name>A0A6G1X8F4_9BACI</name>
<keyword evidence="2" id="KW-1185">Reference proteome</keyword>
<proteinExistence type="predicted"/>
<dbReference type="RefSeq" id="WP_153729056.1">
    <property type="nucleotide sequence ID" value="NZ_WJNH01000007.1"/>
</dbReference>
<comment type="caution">
    <text evidence="1">The sequence shown here is derived from an EMBL/GenBank/DDBJ whole genome shotgun (WGS) entry which is preliminary data.</text>
</comment>
<sequence length="168" mass="19511">MVDQKQLLIELQEYVEFHLHHDSIFAAQDIEAEEKIYSEAIVQHELEDFIKSNRQPTLNQMLFSFIDQKGISDVDIYKKAGIDRRHFSKIRSNENYRPGKNTIIALAFSLELNEEDAERLLATAGYSLSDSDTQDLIIQFFLEKEIYDIDLVNLALDNFNLKPLTGNR</sequence>